<keyword evidence="3" id="KW-1185">Reference proteome</keyword>
<dbReference type="PROSITE" id="PS50072">
    <property type="entry name" value="CSA_PPIASE_2"/>
    <property type="match status" value="1"/>
</dbReference>
<sequence>MAYLDVETELGAFCVLLLTDAAPITCNYFASLAKNNAFSDGSIFRIVSTNKHGEVEANPINVVQIGTHAAMAEQRSQVEHEHTGLTALQHDRWTVSAARFEPGELYGSFFVCLQREPALDFGGSRHADGKGFAAFGRVIDGHSVIQKAYVRAETDPCLTTRIAVSNIAYRE</sequence>
<organism evidence="2 3">
    <name type="scientific">Kineobactrum sediminis</name>
    <dbReference type="NCBI Taxonomy" id="1905677"/>
    <lineage>
        <taxon>Bacteria</taxon>
        <taxon>Pseudomonadati</taxon>
        <taxon>Pseudomonadota</taxon>
        <taxon>Gammaproteobacteria</taxon>
        <taxon>Cellvibrionales</taxon>
        <taxon>Halieaceae</taxon>
        <taxon>Kineobactrum</taxon>
    </lineage>
</organism>
<accession>A0A2N5Y5E2</accession>
<dbReference type="Proteomes" id="UP000234845">
    <property type="component" value="Unassembled WGS sequence"/>
</dbReference>
<evidence type="ECO:0000259" key="1">
    <source>
        <dbReference type="PROSITE" id="PS50072"/>
    </source>
</evidence>
<dbReference type="OrthoDB" id="9807797at2"/>
<dbReference type="RefSeq" id="WP_101520305.1">
    <property type="nucleotide sequence ID" value="NZ_PKLZ01000002.1"/>
</dbReference>
<dbReference type="SUPFAM" id="SSF50891">
    <property type="entry name" value="Cyclophilin-like"/>
    <property type="match status" value="1"/>
</dbReference>
<name>A0A2N5Y5E2_9GAMM</name>
<dbReference type="InterPro" id="IPR029000">
    <property type="entry name" value="Cyclophilin-like_dom_sf"/>
</dbReference>
<dbReference type="EMBL" id="PKLZ01000002">
    <property type="protein sequence ID" value="PLW83624.1"/>
    <property type="molecule type" value="Genomic_DNA"/>
</dbReference>
<evidence type="ECO:0000313" key="3">
    <source>
        <dbReference type="Proteomes" id="UP000234845"/>
    </source>
</evidence>
<proteinExistence type="predicted"/>
<keyword evidence="2" id="KW-0413">Isomerase</keyword>
<gene>
    <name evidence="2" type="ORF">CWI75_04545</name>
</gene>
<evidence type="ECO:0000313" key="2">
    <source>
        <dbReference type="EMBL" id="PLW83624.1"/>
    </source>
</evidence>
<dbReference type="Pfam" id="PF00160">
    <property type="entry name" value="Pro_isomerase"/>
    <property type="match status" value="1"/>
</dbReference>
<comment type="caution">
    <text evidence="2">The sequence shown here is derived from an EMBL/GenBank/DDBJ whole genome shotgun (WGS) entry which is preliminary data.</text>
</comment>
<dbReference type="Gene3D" id="2.40.100.10">
    <property type="entry name" value="Cyclophilin-like"/>
    <property type="match status" value="1"/>
</dbReference>
<reference evidence="3" key="1">
    <citation type="submission" date="2017-11" db="EMBL/GenBank/DDBJ databases">
        <title>The draft genome sequence of Chromatocurvus sp. F02.</title>
        <authorList>
            <person name="Du Z.-J."/>
            <person name="Chang Y.-Q."/>
        </authorList>
    </citation>
    <scope>NUCLEOTIDE SEQUENCE [LARGE SCALE GENOMIC DNA]</scope>
    <source>
        <strain evidence="3">F02</strain>
    </source>
</reference>
<dbReference type="AlphaFoldDB" id="A0A2N5Y5E2"/>
<dbReference type="GO" id="GO:0003755">
    <property type="term" value="F:peptidyl-prolyl cis-trans isomerase activity"/>
    <property type="evidence" value="ECO:0007669"/>
    <property type="project" value="InterPro"/>
</dbReference>
<feature type="domain" description="PPIase cyclophilin-type" evidence="1">
    <location>
        <begin position="7"/>
        <end position="147"/>
    </location>
</feature>
<dbReference type="InterPro" id="IPR002130">
    <property type="entry name" value="Cyclophilin-type_PPIase_dom"/>
</dbReference>
<protein>
    <submittedName>
        <fullName evidence="2">Peptidylprolyl isomerase</fullName>
    </submittedName>
</protein>